<dbReference type="EMBL" id="MT630996">
    <property type="protein sequence ID" value="QNO44666.1"/>
    <property type="molecule type" value="Genomic_DNA"/>
</dbReference>
<evidence type="ECO:0008006" key="4">
    <source>
        <dbReference type="Google" id="ProtNLM"/>
    </source>
</evidence>
<name>A0A7G9Y9I2_9EURY</name>
<accession>A0A7G9Y9I2</accession>
<dbReference type="AlphaFoldDB" id="A0A7G9Y9I2"/>
<dbReference type="EMBL" id="MT630846">
    <property type="protein sequence ID" value="QNO43591.1"/>
    <property type="molecule type" value="Genomic_DNA"/>
</dbReference>
<protein>
    <recommendedName>
        <fullName evidence="4">DUF4367 domain-containing protein</fullName>
    </recommendedName>
</protein>
<reference evidence="3" key="1">
    <citation type="submission" date="2020-06" db="EMBL/GenBank/DDBJ databases">
        <title>Unique genomic features of the anaerobic methanotrophic archaea.</title>
        <authorList>
            <person name="Chadwick G.L."/>
            <person name="Skennerton C.T."/>
            <person name="Laso-Perez R."/>
            <person name="Leu A.O."/>
            <person name="Speth D.R."/>
            <person name="Yu H."/>
            <person name="Morgan-Lang C."/>
            <person name="Hatzenpichler R."/>
            <person name="Goudeau D."/>
            <person name="Malmstrom R."/>
            <person name="Brazelton W.J."/>
            <person name="Woyke T."/>
            <person name="Hallam S.J."/>
            <person name="Tyson G.W."/>
            <person name="Wegener G."/>
            <person name="Boetius A."/>
            <person name="Orphan V."/>
        </authorList>
    </citation>
    <scope>NUCLEOTIDE SEQUENCE</scope>
</reference>
<gene>
    <name evidence="3" type="ORF">FAIAHACK_00003</name>
    <name evidence="1" type="ORF">HMEJMANM_00003</name>
    <name evidence="2" type="ORF">MNENOFAE_00010</name>
</gene>
<sequence length="243" mass="27012">MYSFRFTRASTASTEGRSELYGGVLRAMPKHGRCKHQGKLSLHNRKVVINRHVKPEAMKQTRCLFTITAVLLLLASAGCITDQGMDGIIHPPPAATPAPVPHPNAIEIAPAEILGMNKVVVSTGTDALQRVRKSHIGSIENIEDLAIIHYHGEGEGFLTLWTTLYKNETLASDETEKMVIGIRKFGGDWASTLEEIMLDEKTVYRIAPGDLPQYFWVDGVWVFYVTPHNLTPEEVTRIIRAIP</sequence>
<proteinExistence type="predicted"/>
<organism evidence="3">
    <name type="scientific">Candidatus Methanogaster sp. ANME-2c ERB4</name>
    <dbReference type="NCBI Taxonomy" id="2759911"/>
    <lineage>
        <taxon>Archaea</taxon>
        <taxon>Methanobacteriati</taxon>
        <taxon>Methanobacteriota</taxon>
        <taxon>Stenosarchaea group</taxon>
        <taxon>Methanomicrobia</taxon>
        <taxon>Methanosarcinales</taxon>
        <taxon>ANME-2 cluster</taxon>
        <taxon>Candidatus Methanogasteraceae</taxon>
        <taxon>Candidatus Methanogaster</taxon>
    </lineage>
</organism>
<dbReference type="EMBL" id="MT630845">
    <property type="protein sequence ID" value="QNO43534.1"/>
    <property type="molecule type" value="Genomic_DNA"/>
</dbReference>
<evidence type="ECO:0000313" key="3">
    <source>
        <dbReference type="EMBL" id="QNO44666.1"/>
    </source>
</evidence>
<evidence type="ECO:0000313" key="1">
    <source>
        <dbReference type="EMBL" id="QNO43534.1"/>
    </source>
</evidence>
<evidence type="ECO:0000313" key="2">
    <source>
        <dbReference type="EMBL" id="QNO43591.1"/>
    </source>
</evidence>